<sequence>MPTHTAADTAYIERLPSAVIAAFRNDQFEPAHCAANAVDFLEDNWINIKHLKAFVGDKGAELLASLADSTRPVSDADYIRRVPHGILTSFRNTGRRPGFLIDNASDFLGTEWVKPALLRRFTEDWKRGGGMSLGNNSGSVAVKQEETVAPLASVPTALRVRTSKDEIGREILELLSDSEVSDAEMADITEPRTSSPAPSLMSLLIPDTTSLFTPSSEPSPVEDNPATYLPSPNTNLPPTSHMLPPIPDLARLLELDSNGQPLYLQLPISDTLWADDIVSYVLIGRFQVTSKETVERVEYLRELPSLWPIPKVRTAFVLDLRDPKFEIRDPKYETHEKSGDDDDDDVLLTVDALVKDADNDPWRGNTGVSDSKSHVQLSPGGPRPECRRARLTCPGCHACEHVPENLIRVERRDLSTEQREAIFKAQTEARRLQGTTPERRVAEFVAVVRKHRCPAAAVDGRPCDGAPIPIRLAQPFQGHTFAIGCSSSPPSASPQASGHRLINIPFNVDEKMALKAIAGQPVASDASKDTPACSGIVPPTTGGRRKTCAGEHIKNGIAAPSARIKHYPCRAKRTIFVPLDGLRIGVVLHGEFGHDHVLPPITHPSHLLKARFFDLLDIVGVVGATVQSLDDSAVVRHVLGGKTLAQVAPAFQSIHLRQRLIRERKHQMFPHGLGLEGARHLFLEDQALPPNERYVHRFVELDDGKVIILTCDPRLLRLLDDPGVTSFEADTTYKRTNGEIDELEIVTYVSAYASAVTIGRVYVNGRSAAYFERVFDELVAVKLELTGKPIAFKIFGEGGNLLAFNSDMDSAQVLGFTRAMRKQVNFDLAPQLRDLTAEQLAPRLVKLCLTHAKRALLDFRGEFPPRHPDYGALFEIFYIDSLEKLNAYSALIRRLGKPRIQAWWDHKNLSDTPATTNTGEGQHHRTNKRTGTKLPVVEAMISGRIVDHSTGDQLVHTDVIHQLPNPRNESSHRFARKLGRQQTALHQTQAAHAEEENRARLDAEIAAGGGVRVKPYGSNLDPKQLLLDYNGLGAELDGSRICRTSLGTYSAGQGQHISLHEPEPLAEARWPQIVRQRCTCPRMYRRFSSSHSLPTRSLLLLNIIPRASSLNKLTAKSHVALQLMQFLMSFMTKPSTTWRSTAFPPFASVGLPPRPPMHTHIGSQVLADGRKRLASNEADELDDLYDPFEPMFVAAALEREPNLGALIFGSADLERAGTLDTARLAIVVEGPPKKKRKSADLHMATGTLL</sequence>
<dbReference type="EMBL" id="JACAZE010000011">
    <property type="protein sequence ID" value="KAF7304584.1"/>
    <property type="molecule type" value="Genomic_DNA"/>
</dbReference>
<keyword evidence="3" id="KW-1185">Reference proteome</keyword>
<evidence type="ECO:0000256" key="1">
    <source>
        <dbReference type="SAM" id="MobiDB-lite"/>
    </source>
</evidence>
<accession>A0A8H6W9X1</accession>
<feature type="region of interest" description="Disordered" evidence="1">
    <location>
        <begin position="211"/>
        <end position="239"/>
    </location>
</feature>
<dbReference type="Proteomes" id="UP000613580">
    <property type="component" value="Unassembled WGS sequence"/>
</dbReference>
<feature type="region of interest" description="Disordered" evidence="1">
    <location>
        <begin position="359"/>
        <end position="384"/>
    </location>
</feature>
<evidence type="ECO:0000313" key="2">
    <source>
        <dbReference type="EMBL" id="KAF7304584.1"/>
    </source>
</evidence>
<evidence type="ECO:0000313" key="3">
    <source>
        <dbReference type="Proteomes" id="UP000613580"/>
    </source>
</evidence>
<gene>
    <name evidence="2" type="ORF">HMN09_00861500</name>
</gene>
<proteinExistence type="predicted"/>
<name>A0A8H6W9X1_MYCCL</name>
<organism evidence="2 3">
    <name type="scientific">Mycena chlorophos</name>
    <name type="common">Agaric fungus</name>
    <name type="synonym">Agaricus chlorophos</name>
    <dbReference type="NCBI Taxonomy" id="658473"/>
    <lineage>
        <taxon>Eukaryota</taxon>
        <taxon>Fungi</taxon>
        <taxon>Dikarya</taxon>
        <taxon>Basidiomycota</taxon>
        <taxon>Agaricomycotina</taxon>
        <taxon>Agaricomycetes</taxon>
        <taxon>Agaricomycetidae</taxon>
        <taxon>Agaricales</taxon>
        <taxon>Marasmiineae</taxon>
        <taxon>Mycenaceae</taxon>
        <taxon>Mycena</taxon>
    </lineage>
</organism>
<comment type="caution">
    <text evidence="2">The sequence shown here is derived from an EMBL/GenBank/DDBJ whole genome shotgun (WGS) entry which is preliminary data.</text>
</comment>
<feature type="compositionally biased region" description="Polar residues" evidence="1">
    <location>
        <begin position="366"/>
        <end position="376"/>
    </location>
</feature>
<reference evidence="2" key="1">
    <citation type="submission" date="2020-05" db="EMBL/GenBank/DDBJ databases">
        <title>Mycena genomes resolve the evolution of fungal bioluminescence.</title>
        <authorList>
            <person name="Tsai I.J."/>
        </authorList>
    </citation>
    <scope>NUCLEOTIDE SEQUENCE</scope>
    <source>
        <strain evidence="2">110903Hualien_Pintung</strain>
    </source>
</reference>
<dbReference type="OrthoDB" id="2976708at2759"/>
<dbReference type="AlphaFoldDB" id="A0A8H6W9X1"/>
<protein>
    <submittedName>
        <fullName evidence="2">Uncharacterized protein</fullName>
    </submittedName>
</protein>